<dbReference type="InterPro" id="IPR002931">
    <property type="entry name" value="Transglutaminase-like"/>
</dbReference>
<dbReference type="Pfam" id="PF11992">
    <property type="entry name" value="TgpA_N"/>
    <property type="match status" value="1"/>
</dbReference>
<feature type="transmembrane region" description="Helical" evidence="2">
    <location>
        <begin position="39"/>
        <end position="58"/>
    </location>
</feature>
<evidence type="ECO:0000256" key="1">
    <source>
        <dbReference type="SAM" id="MobiDB-lite"/>
    </source>
</evidence>
<proteinExistence type="predicted"/>
<dbReference type="SUPFAM" id="SSF54001">
    <property type="entry name" value="Cysteine proteinases"/>
    <property type="match status" value="1"/>
</dbReference>
<dbReference type="Gene3D" id="3.10.620.30">
    <property type="match status" value="1"/>
</dbReference>
<keyword evidence="5" id="KW-1185">Reference proteome</keyword>
<dbReference type="SMART" id="SM00460">
    <property type="entry name" value="TGc"/>
    <property type="match status" value="1"/>
</dbReference>
<dbReference type="InterPro" id="IPR038765">
    <property type="entry name" value="Papain-like_cys_pep_sf"/>
</dbReference>
<evidence type="ECO:0000256" key="2">
    <source>
        <dbReference type="SAM" id="Phobius"/>
    </source>
</evidence>
<evidence type="ECO:0000313" key="4">
    <source>
        <dbReference type="EMBL" id="GAA3812530.1"/>
    </source>
</evidence>
<dbReference type="PANTHER" id="PTHR42736:SF1">
    <property type="entry name" value="PROTEIN-GLUTAMINE GAMMA-GLUTAMYLTRANSFERASE"/>
    <property type="match status" value="1"/>
</dbReference>
<feature type="transmembrane region" description="Helical" evidence="2">
    <location>
        <begin position="225"/>
        <end position="245"/>
    </location>
</feature>
<reference evidence="5" key="1">
    <citation type="journal article" date="2019" name="Int. J. Syst. Evol. Microbiol.">
        <title>The Global Catalogue of Microorganisms (GCM) 10K type strain sequencing project: providing services to taxonomists for standard genome sequencing and annotation.</title>
        <authorList>
            <consortium name="The Broad Institute Genomics Platform"/>
            <consortium name="The Broad Institute Genome Sequencing Center for Infectious Disease"/>
            <person name="Wu L."/>
            <person name="Ma J."/>
        </authorList>
    </citation>
    <scope>NUCLEOTIDE SEQUENCE [LARGE SCALE GENOMIC DNA]</scope>
    <source>
        <strain evidence="5">JCM 16953</strain>
    </source>
</reference>
<gene>
    <name evidence="4" type="ORF">GCM10022242_13780</name>
</gene>
<keyword evidence="2" id="KW-0812">Transmembrane</keyword>
<protein>
    <submittedName>
        <fullName evidence="4">DUF3488 and transglutaminase-like domain-containing protein</fullName>
    </submittedName>
</protein>
<accession>A0ABP7I913</accession>
<comment type="caution">
    <text evidence="4">The sequence shown here is derived from an EMBL/GenBank/DDBJ whole genome shotgun (WGS) entry which is preliminary data.</text>
</comment>
<feature type="transmembrane region" description="Helical" evidence="2">
    <location>
        <begin position="12"/>
        <end position="33"/>
    </location>
</feature>
<feature type="transmembrane region" description="Helical" evidence="2">
    <location>
        <begin position="121"/>
        <end position="140"/>
    </location>
</feature>
<dbReference type="EMBL" id="BAABAH010000003">
    <property type="protein sequence ID" value="GAA3812530.1"/>
    <property type="molecule type" value="Genomic_DNA"/>
</dbReference>
<dbReference type="Proteomes" id="UP001501821">
    <property type="component" value="Unassembled WGS sequence"/>
</dbReference>
<feature type="transmembrane region" description="Helical" evidence="2">
    <location>
        <begin position="170"/>
        <end position="189"/>
    </location>
</feature>
<feature type="compositionally biased region" description="Low complexity" evidence="1">
    <location>
        <begin position="594"/>
        <end position="606"/>
    </location>
</feature>
<evidence type="ECO:0000259" key="3">
    <source>
        <dbReference type="SMART" id="SM00460"/>
    </source>
</evidence>
<name>A0ABP7I913_9ACTN</name>
<keyword evidence="2" id="KW-0472">Membrane</keyword>
<keyword evidence="2" id="KW-1133">Transmembrane helix</keyword>
<sequence>MRTGRPALPHALFLALVAAATTLAALLSWRVFIVGKGQYLIPLVICGVLIAVTGALLRHAGLPRLVVLPVQALVAAAYVCGHIAGSALPTHDNLVAIGHALSGAMNSAQTYQAPIGPSAPSVAPLLIVCGAGFLLLVDLLACTLRRVPIAGLPLLAIYSVPAGLTESGPGALAFLGAAIGFLVLLHVDARDDLLRWGRPLGPTESSPWTDANPVADAVRAGAGRIGVAATALALVVPVFVPVLHLDVFGLGPGSGSGDITIHHPQTDMRRDLEQGEDQQLLRITTDDPNPDYLRIAVLNWFTGDEWTSGDRDVSSNQRADGAPLPPPQGLAADVPRETYDYRVSVSDSFNSYWLPTIYPATKVLSSDDWRYDPDSMDFISADDDLTTAGENYSFTAIRPDYGTTGAFFRDSVSGDVPSTLTDLPDGLPSSVAQYALEATNGASSDYEKAVLLQRWFRDNFTYSVEDAPQGTGGGTFATFLNKGPDGRIGYCEQFASAMAVMARTLGIPARVAVGFYEPDRVGPGVFAYSTHDLHAWPELYFEGAGWVRFEPTPADRAKTVPSYTRARIDRSDPATDPNAPKHVNELLGDTPHGADTPTTAADPETTTARERAGSGQSTSTTVMLVVFGLVLLLLVAAGLPRVVRGRLRARRLAGAPEDVWAELAATAVDLQVPWPTGRSPREIAAVLVEHMAGHGEALNRLVARIELTRYARPGSAVSEPSEELRADGEACVTALTTAALPKVRRRGAWLPRSLWRSADRVDDRLPLPVRS</sequence>
<feature type="domain" description="Transglutaminase-like" evidence="3">
    <location>
        <begin position="483"/>
        <end position="553"/>
    </location>
</feature>
<feature type="transmembrane region" description="Helical" evidence="2">
    <location>
        <begin position="147"/>
        <end position="164"/>
    </location>
</feature>
<feature type="transmembrane region" description="Helical" evidence="2">
    <location>
        <begin position="65"/>
        <end position="84"/>
    </location>
</feature>
<dbReference type="InterPro" id="IPR052901">
    <property type="entry name" value="Bact_TGase-like"/>
</dbReference>
<dbReference type="Pfam" id="PF01841">
    <property type="entry name" value="Transglut_core"/>
    <property type="match status" value="1"/>
</dbReference>
<evidence type="ECO:0000313" key="5">
    <source>
        <dbReference type="Proteomes" id="UP001501821"/>
    </source>
</evidence>
<feature type="transmembrane region" description="Helical" evidence="2">
    <location>
        <begin position="622"/>
        <end position="643"/>
    </location>
</feature>
<feature type="region of interest" description="Disordered" evidence="1">
    <location>
        <begin position="309"/>
        <end position="333"/>
    </location>
</feature>
<dbReference type="PANTHER" id="PTHR42736">
    <property type="entry name" value="PROTEIN-GLUTAMINE GAMMA-GLUTAMYLTRANSFERASE"/>
    <property type="match status" value="1"/>
</dbReference>
<dbReference type="InterPro" id="IPR021878">
    <property type="entry name" value="TgpA_N"/>
</dbReference>
<feature type="region of interest" description="Disordered" evidence="1">
    <location>
        <begin position="558"/>
        <end position="615"/>
    </location>
</feature>
<organism evidence="4 5">
    <name type="scientific">Nocardioides panacisoli</name>
    <dbReference type="NCBI Taxonomy" id="627624"/>
    <lineage>
        <taxon>Bacteria</taxon>
        <taxon>Bacillati</taxon>
        <taxon>Actinomycetota</taxon>
        <taxon>Actinomycetes</taxon>
        <taxon>Propionibacteriales</taxon>
        <taxon>Nocardioidaceae</taxon>
        <taxon>Nocardioides</taxon>
    </lineage>
</organism>
<dbReference type="RefSeq" id="WP_344773658.1">
    <property type="nucleotide sequence ID" value="NZ_BAABAH010000003.1"/>
</dbReference>